<proteinExistence type="predicted"/>
<protein>
    <submittedName>
        <fullName evidence="2">Uu.00g107140.m01.CDS01</fullName>
    </submittedName>
</protein>
<sequence>MADTSSSICSGVTSMLDPSLATSALATRLPRDRLRGLHPSDTRRRRPSAPKPAEALTSTTNLNGPLQGSSVGPAAAPHLVFNELFAGEIGNSRDFDGFHPESLSTPLNDLTVPGSLVPATGTSIDDHDHLELDTSALGQMLSDGSLDSLNPRPINLKAYEVIAGHFKELRRKNDSASPSFDISENQRTIQHDLLMQLYFEHSRKQLPGPPHKEPACFRGN</sequence>
<keyword evidence="3" id="KW-1185">Reference proteome</keyword>
<evidence type="ECO:0000313" key="3">
    <source>
        <dbReference type="Proteomes" id="UP001295740"/>
    </source>
</evidence>
<organism evidence="2 3">
    <name type="scientific">Anthostomella pinea</name>
    <dbReference type="NCBI Taxonomy" id="933095"/>
    <lineage>
        <taxon>Eukaryota</taxon>
        <taxon>Fungi</taxon>
        <taxon>Dikarya</taxon>
        <taxon>Ascomycota</taxon>
        <taxon>Pezizomycotina</taxon>
        <taxon>Sordariomycetes</taxon>
        <taxon>Xylariomycetidae</taxon>
        <taxon>Xylariales</taxon>
        <taxon>Xylariaceae</taxon>
        <taxon>Anthostomella</taxon>
    </lineage>
</organism>
<feature type="compositionally biased region" description="Basic and acidic residues" evidence="1">
    <location>
        <begin position="29"/>
        <end position="42"/>
    </location>
</feature>
<evidence type="ECO:0000313" key="2">
    <source>
        <dbReference type="EMBL" id="CAJ2503320.1"/>
    </source>
</evidence>
<dbReference type="Proteomes" id="UP001295740">
    <property type="component" value="Unassembled WGS sequence"/>
</dbReference>
<reference evidence="2" key="1">
    <citation type="submission" date="2023-10" db="EMBL/GenBank/DDBJ databases">
        <authorList>
            <person name="Hackl T."/>
        </authorList>
    </citation>
    <scope>NUCLEOTIDE SEQUENCE</scope>
</reference>
<gene>
    <name evidence="2" type="ORF">KHLLAP_LOCUS3788</name>
</gene>
<name>A0AAI8V958_9PEZI</name>
<comment type="caution">
    <text evidence="2">The sequence shown here is derived from an EMBL/GenBank/DDBJ whole genome shotgun (WGS) entry which is preliminary data.</text>
</comment>
<evidence type="ECO:0000256" key="1">
    <source>
        <dbReference type="SAM" id="MobiDB-lite"/>
    </source>
</evidence>
<accession>A0AAI8V958</accession>
<dbReference type="EMBL" id="CAUWAG010000004">
    <property type="protein sequence ID" value="CAJ2503320.1"/>
    <property type="molecule type" value="Genomic_DNA"/>
</dbReference>
<feature type="compositionally biased region" description="Polar residues" evidence="1">
    <location>
        <begin position="56"/>
        <end position="67"/>
    </location>
</feature>
<feature type="region of interest" description="Disordered" evidence="1">
    <location>
        <begin position="23"/>
        <end position="67"/>
    </location>
</feature>
<dbReference type="AlphaFoldDB" id="A0AAI8V958"/>